<dbReference type="AlphaFoldDB" id="A0AAN1Y0J0"/>
<evidence type="ECO:0008006" key="3">
    <source>
        <dbReference type="Google" id="ProtNLM"/>
    </source>
</evidence>
<dbReference type="EMBL" id="AP025523">
    <property type="protein sequence ID" value="BDE07837.1"/>
    <property type="molecule type" value="Genomic_DNA"/>
</dbReference>
<sequence>MGFSARVLLDSLSPGGIRLTTMEVRYPRFIHAELMTHRVFSRNAASSRAIPIRTMIDAVRRDPAMPIWWGRNQSGMQALGEIDPAAREAAEAEWRRALDDALAHAERLAAPEINLHKQLVNRILEPFAWITVIITATEWSNFFTQRTHPDAQPEIKHAAELMLAAYRASAPRALGIGDWHTPLILADEEAVLPLDQRLKISVARCARVSYLSHDGTRDHAKDLDLYERLVGGGANGHWSPFEHVATPASDTHAWSGNFRGWEQYRKRFDREHPSAFPDEVPVAASR</sequence>
<reference evidence="1 2" key="1">
    <citation type="journal article" date="2022" name="ISME Commun">
        <title>Vulcanimicrobium alpinus gen. nov. sp. nov., the first cultivated representative of the candidate phylum 'Eremiobacterota', is a metabolically versatile aerobic anoxygenic phototroph.</title>
        <authorList>
            <person name="Yabe S."/>
            <person name="Muto K."/>
            <person name="Abe K."/>
            <person name="Yokota A."/>
            <person name="Staudigel H."/>
            <person name="Tebo B.M."/>
        </authorList>
    </citation>
    <scope>NUCLEOTIDE SEQUENCE [LARGE SCALE GENOMIC DNA]</scope>
    <source>
        <strain evidence="1 2">WC8-2</strain>
    </source>
</reference>
<dbReference type="KEGG" id="vab:WPS_31130"/>
<dbReference type="Proteomes" id="UP001317532">
    <property type="component" value="Chromosome"/>
</dbReference>
<dbReference type="PROSITE" id="PS51331">
    <property type="entry name" value="THYX"/>
    <property type="match status" value="1"/>
</dbReference>
<dbReference type="GO" id="GO:0050797">
    <property type="term" value="F:thymidylate synthase (FAD) activity"/>
    <property type="evidence" value="ECO:0007669"/>
    <property type="project" value="InterPro"/>
</dbReference>
<dbReference type="InterPro" id="IPR003669">
    <property type="entry name" value="Thymidylate_synthase_ThyX"/>
</dbReference>
<organism evidence="1 2">
    <name type="scientific">Vulcanimicrobium alpinum</name>
    <dbReference type="NCBI Taxonomy" id="3016050"/>
    <lineage>
        <taxon>Bacteria</taxon>
        <taxon>Bacillati</taxon>
        <taxon>Vulcanimicrobiota</taxon>
        <taxon>Vulcanimicrobiia</taxon>
        <taxon>Vulcanimicrobiales</taxon>
        <taxon>Vulcanimicrobiaceae</taxon>
        <taxon>Vulcanimicrobium</taxon>
    </lineage>
</organism>
<gene>
    <name evidence="1" type="ORF">WPS_31130</name>
</gene>
<dbReference type="InterPro" id="IPR036098">
    <property type="entry name" value="Thymidylate_synthase_ThyX_sf"/>
</dbReference>
<protein>
    <recommendedName>
        <fullName evidence="3">Thymidylate synthase</fullName>
    </recommendedName>
</protein>
<keyword evidence="2" id="KW-1185">Reference proteome</keyword>
<accession>A0AAN1Y0J0</accession>
<dbReference type="GO" id="GO:0006231">
    <property type="term" value="P:dTMP biosynthetic process"/>
    <property type="evidence" value="ECO:0007669"/>
    <property type="project" value="InterPro"/>
</dbReference>
<dbReference type="PANTHER" id="PTHR34934:SF1">
    <property type="entry name" value="FLAVIN-DEPENDENT THYMIDYLATE SYNTHASE"/>
    <property type="match status" value="1"/>
</dbReference>
<proteinExistence type="predicted"/>
<dbReference type="PANTHER" id="PTHR34934">
    <property type="entry name" value="FLAVIN-DEPENDENT THYMIDYLATE SYNTHASE"/>
    <property type="match status" value="1"/>
</dbReference>
<dbReference type="GO" id="GO:0050660">
    <property type="term" value="F:flavin adenine dinucleotide binding"/>
    <property type="evidence" value="ECO:0007669"/>
    <property type="project" value="InterPro"/>
</dbReference>
<dbReference type="Pfam" id="PF02511">
    <property type="entry name" value="Thy1"/>
    <property type="match status" value="1"/>
</dbReference>
<evidence type="ECO:0000313" key="1">
    <source>
        <dbReference type="EMBL" id="BDE07837.1"/>
    </source>
</evidence>
<dbReference type="GO" id="GO:0004799">
    <property type="term" value="F:thymidylate synthase activity"/>
    <property type="evidence" value="ECO:0007669"/>
    <property type="project" value="TreeGrafter"/>
</dbReference>
<dbReference type="RefSeq" id="WP_317995400.1">
    <property type="nucleotide sequence ID" value="NZ_AP025523.1"/>
</dbReference>
<dbReference type="GO" id="GO:0070402">
    <property type="term" value="F:NADPH binding"/>
    <property type="evidence" value="ECO:0007669"/>
    <property type="project" value="TreeGrafter"/>
</dbReference>
<dbReference type="SUPFAM" id="SSF69796">
    <property type="entry name" value="Thymidylate synthase-complementing protein Thy1"/>
    <property type="match status" value="2"/>
</dbReference>
<dbReference type="Gene3D" id="3.30.1360.170">
    <property type="match status" value="2"/>
</dbReference>
<name>A0AAN1Y0J0_UNVUL</name>
<evidence type="ECO:0000313" key="2">
    <source>
        <dbReference type="Proteomes" id="UP001317532"/>
    </source>
</evidence>